<feature type="domain" description="Ubiquitin-like" evidence="1">
    <location>
        <begin position="6"/>
        <end position="75"/>
    </location>
</feature>
<reference evidence="2" key="1">
    <citation type="journal article" date="2023" name="Plant Biotechnol. J.">
        <title>Chromosome-level wild Hevea brasiliensis genome provides new tools for genomic-assisted breeding and valuable loci to elevate rubber yield.</title>
        <authorList>
            <person name="Cheng H."/>
            <person name="Song X."/>
            <person name="Hu Y."/>
            <person name="Wu T."/>
            <person name="Yang Q."/>
            <person name="An Z."/>
            <person name="Feng S."/>
            <person name="Deng Z."/>
            <person name="Wu W."/>
            <person name="Zeng X."/>
            <person name="Tu M."/>
            <person name="Wang X."/>
            <person name="Huang H."/>
        </authorList>
    </citation>
    <scope>NUCLEOTIDE SEQUENCE</scope>
    <source>
        <strain evidence="2">MT/VB/25A 57/8</strain>
    </source>
</reference>
<sequence>MESVEVMLSVTRTKDKLTIDFFMPSSATILHVKEKIEKILKYKVESQALFCNGKTLEDDHSLEFYKFGNFARLDLDELPPQKKFCILVKSPNKETLMKVKATTTVSYLKDKIEKKWGVYKDRLILAHNHEAMDNNLPLSRYNVHTHPVIEVVIQDEPR</sequence>
<feature type="domain" description="Ubiquitin-like" evidence="1">
    <location>
        <begin position="84"/>
        <end position="154"/>
    </location>
</feature>
<dbReference type="EMBL" id="JARPOI010000003">
    <property type="protein sequence ID" value="KAJ9184315.1"/>
    <property type="molecule type" value="Genomic_DNA"/>
</dbReference>
<dbReference type="Gene3D" id="3.10.20.90">
    <property type="entry name" value="Phosphatidylinositol 3-kinase Catalytic Subunit, Chain A, domain 1"/>
    <property type="match status" value="2"/>
</dbReference>
<dbReference type="InterPro" id="IPR029071">
    <property type="entry name" value="Ubiquitin-like_domsf"/>
</dbReference>
<dbReference type="PANTHER" id="PTHR10621:SF0">
    <property type="entry name" value="UV EXCISION REPAIR PROTEIN RAD23"/>
    <property type="match status" value="1"/>
</dbReference>
<proteinExistence type="predicted"/>
<dbReference type="PROSITE" id="PS50053">
    <property type="entry name" value="UBIQUITIN_2"/>
    <property type="match status" value="2"/>
</dbReference>
<dbReference type="CDD" id="cd17039">
    <property type="entry name" value="Ubl_ubiquitin_like"/>
    <property type="match status" value="2"/>
</dbReference>
<protein>
    <recommendedName>
        <fullName evidence="1">Ubiquitin-like domain-containing protein</fullName>
    </recommendedName>
</protein>
<keyword evidence="3" id="KW-1185">Reference proteome</keyword>
<organism evidence="2 3">
    <name type="scientific">Hevea brasiliensis</name>
    <name type="common">Para rubber tree</name>
    <name type="synonym">Siphonia brasiliensis</name>
    <dbReference type="NCBI Taxonomy" id="3981"/>
    <lineage>
        <taxon>Eukaryota</taxon>
        <taxon>Viridiplantae</taxon>
        <taxon>Streptophyta</taxon>
        <taxon>Embryophyta</taxon>
        <taxon>Tracheophyta</taxon>
        <taxon>Spermatophyta</taxon>
        <taxon>Magnoliopsida</taxon>
        <taxon>eudicotyledons</taxon>
        <taxon>Gunneridae</taxon>
        <taxon>Pentapetalae</taxon>
        <taxon>rosids</taxon>
        <taxon>fabids</taxon>
        <taxon>Malpighiales</taxon>
        <taxon>Euphorbiaceae</taxon>
        <taxon>Crotonoideae</taxon>
        <taxon>Micrandreae</taxon>
        <taxon>Hevea</taxon>
    </lineage>
</organism>
<dbReference type="Pfam" id="PF00240">
    <property type="entry name" value="ubiquitin"/>
    <property type="match status" value="2"/>
</dbReference>
<dbReference type="PANTHER" id="PTHR10621">
    <property type="entry name" value="UV EXCISION REPAIR PROTEIN RAD23"/>
    <property type="match status" value="1"/>
</dbReference>
<dbReference type="SMART" id="SM00213">
    <property type="entry name" value="UBQ"/>
    <property type="match status" value="2"/>
</dbReference>
<name>A0ABQ9MZD2_HEVBR</name>
<dbReference type="SUPFAM" id="SSF54236">
    <property type="entry name" value="Ubiquitin-like"/>
    <property type="match status" value="2"/>
</dbReference>
<dbReference type="Proteomes" id="UP001174677">
    <property type="component" value="Chromosome 3"/>
</dbReference>
<dbReference type="InterPro" id="IPR000626">
    <property type="entry name" value="Ubiquitin-like_dom"/>
</dbReference>
<accession>A0ABQ9MZD2</accession>
<gene>
    <name evidence="2" type="ORF">P3X46_004050</name>
</gene>
<comment type="caution">
    <text evidence="2">The sequence shown here is derived from an EMBL/GenBank/DDBJ whole genome shotgun (WGS) entry which is preliminary data.</text>
</comment>
<evidence type="ECO:0000313" key="3">
    <source>
        <dbReference type="Proteomes" id="UP001174677"/>
    </source>
</evidence>
<evidence type="ECO:0000259" key="1">
    <source>
        <dbReference type="PROSITE" id="PS50053"/>
    </source>
</evidence>
<evidence type="ECO:0000313" key="2">
    <source>
        <dbReference type="EMBL" id="KAJ9184315.1"/>
    </source>
</evidence>